<reference evidence="3" key="1">
    <citation type="submission" date="2015-10" db="EMBL/GenBank/DDBJ databases">
        <authorList>
            <person name="Regsiter A."/>
            <person name="william w."/>
        </authorList>
    </citation>
    <scope>NUCLEOTIDE SEQUENCE [LARGE SCALE GENOMIC DNA]</scope>
</reference>
<proteinExistence type="predicted"/>
<evidence type="ECO:0000313" key="3">
    <source>
        <dbReference type="Proteomes" id="UP000184315"/>
    </source>
</evidence>
<dbReference type="RefSeq" id="WP_072717810.1">
    <property type="nucleotide sequence ID" value="NZ_LN889782.1"/>
</dbReference>
<keyword evidence="3" id="KW-1185">Reference proteome</keyword>
<feature type="region of interest" description="Disordered" evidence="1">
    <location>
        <begin position="1"/>
        <end position="29"/>
    </location>
</feature>
<sequence length="68" mass="7628">MDHFAPTVGFSKNAKPKTDRPNNKEGQDRAYEGYVTQYAIARNQKLIATFDALSLGICMGVSEEQQFE</sequence>
<name>A0A1J1LG24_9CYAN</name>
<dbReference type="Proteomes" id="UP000184315">
    <property type="component" value="Unassembled WGS sequence"/>
</dbReference>
<dbReference type="OrthoDB" id="190426at2"/>
<organism evidence="2 3">
    <name type="scientific">Planktothrix tepida PCC 9214</name>
    <dbReference type="NCBI Taxonomy" id="671072"/>
    <lineage>
        <taxon>Bacteria</taxon>
        <taxon>Bacillati</taxon>
        <taxon>Cyanobacteriota</taxon>
        <taxon>Cyanophyceae</taxon>
        <taxon>Oscillatoriophycideae</taxon>
        <taxon>Oscillatoriales</taxon>
        <taxon>Microcoleaceae</taxon>
        <taxon>Planktothrix</taxon>
    </lineage>
</organism>
<evidence type="ECO:0000256" key="1">
    <source>
        <dbReference type="SAM" id="MobiDB-lite"/>
    </source>
</evidence>
<dbReference type="AlphaFoldDB" id="A0A1J1LG24"/>
<accession>A0A1J1LG24</accession>
<dbReference type="EMBL" id="CZDF01000132">
    <property type="protein sequence ID" value="CUR30852.1"/>
    <property type="molecule type" value="Genomic_DNA"/>
</dbReference>
<feature type="compositionally biased region" description="Basic and acidic residues" evidence="1">
    <location>
        <begin position="16"/>
        <end position="29"/>
    </location>
</feature>
<dbReference type="STRING" id="671072.PL9214290443"/>
<protein>
    <submittedName>
        <fullName evidence="2">Uncharacterized protein</fullName>
    </submittedName>
</protein>
<evidence type="ECO:0000313" key="2">
    <source>
        <dbReference type="EMBL" id="CUR30852.1"/>
    </source>
</evidence>
<gene>
    <name evidence="2" type="ORF">PL9214290443</name>
</gene>